<dbReference type="PANTHER" id="PTHR30480">
    <property type="entry name" value="BETA-HEXOSAMINIDASE-RELATED"/>
    <property type="match status" value="1"/>
</dbReference>
<evidence type="ECO:0000259" key="6">
    <source>
        <dbReference type="Pfam" id="PF00933"/>
    </source>
</evidence>
<comment type="caution">
    <text evidence="7">The sequence shown here is derived from an EMBL/GenBank/DDBJ whole genome shotgun (WGS) entry which is preliminary data.</text>
</comment>
<dbReference type="PANTHER" id="PTHR30480:SF13">
    <property type="entry name" value="BETA-HEXOSAMINIDASE"/>
    <property type="match status" value="1"/>
</dbReference>
<organism evidence="7 8">
    <name type="scientific">Methylobacterium radiotolerans</name>
    <dbReference type="NCBI Taxonomy" id="31998"/>
    <lineage>
        <taxon>Bacteria</taxon>
        <taxon>Pseudomonadati</taxon>
        <taxon>Pseudomonadota</taxon>
        <taxon>Alphaproteobacteria</taxon>
        <taxon>Hyphomicrobiales</taxon>
        <taxon>Methylobacteriaceae</taxon>
        <taxon>Methylobacterium</taxon>
    </lineage>
</organism>
<comment type="similarity">
    <text evidence="2">Belongs to the glycosyl hydrolase 3 family.</text>
</comment>
<keyword evidence="8" id="KW-1185">Reference proteome</keyword>
<evidence type="ECO:0000256" key="2">
    <source>
        <dbReference type="ARBA" id="ARBA00005336"/>
    </source>
</evidence>
<dbReference type="Pfam" id="PF00933">
    <property type="entry name" value="Glyco_hydro_3"/>
    <property type="match status" value="1"/>
</dbReference>
<dbReference type="NCBIfam" id="NF003740">
    <property type="entry name" value="PRK05337.1"/>
    <property type="match status" value="1"/>
</dbReference>
<evidence type="ECO:0000313" key="8">
    <source>
        <dbReference type="Proteomes" id="UP001349262"/>
    </source>
</evidence>
<evidence type="ECO:0000313" key="7">
    <source>
        <dbReference type="EMBL" id="MEE7459371.1"/>
    </source>
</evidence>
<dbReference type="Gene3D" id="3.20.20.300">
    <property type="entry name" value="Glycoside hydrolase, family 3, N-terminal domain"/>
    <property type="match status" value="1"/>
</dbReference>
<feature type="domain" description="Glycoside hydrolase family 3 N-terminal" evidence="6">
    <location>
        <begin position="34"/>
        <end position="311"/>
    </location>
</feature>
<dbReference type="EMBL" id="MLBY01000005">
    <property type="protein sequence ID" value="MEE7459371.1"/>
    <property type="molecule type" value="Genomic_DNA"/>
</dbReference>
<sequence length="337" mass="35672">MTSASTPRAVILGCSGTALTPEETAFFRDLRPWGFILFKRNIGTPDAVRALTASLRAVVGRDDAPILIDQEGGRVQRMGPPHWPKYPAGGRFKAFGERAAGMARLGARLMAHDLHAVGINVDCAPMLDVPVAGSDNIIGDRAYGDTPETVTELGRAVAEGLMAGGVLPVIKHIPGHGRATCDSHLDLPVVEADRESLQAADFRPFRALADLPLAMSAHVVFTALDPERPATLSPSVIREIVRGAIGFDGLLMTDDLSMQALQGPFRARAEAAYGAGIDVVLHCNGRMDEMRAVAEATPDLAGEADARARAALARLAPPEPFDAAEARARFEAAFATA</sequence>
<dbReference type="Proteomes" id="UP001349262">
    <property type="component" value="Unassembled WGS sequence"/>
</dbReference>
<proteinExistence type="inferred from homology"/>
<dbReference type="InterPro" id="IPR017853">
    <property type="entry name" value="GH"/>
</dbReference>
<accession>A0ABU7TFC5</accession>
<keyword evidence="5" id="KW-0326">Glycosidase</keyword>
<keyword evidence="4" id="KW-0378">Hydrolase</keyword>
<evidence type="ECO:0000256" key="4">
    <source>
        <dbReference type="ARBA" id="ARBA00022801"/>
    </source>
</evidence>
<comment type="catalytic activity">
    <reaction evidence="1">
        <text>Hydrolysis of terminal non-reducing N-acetyl-D-hexosamine residues in N-acetyl-beta-D-hexosaminides.</text>
        <dbReference type="EC" id="3.2.1.52"/>
    </reaction>
</comment>
<protein>
    <recommendedName>
        <fullName evidence="3">beta-N-acetylhexosaminidase</fullName>
        <ecNumber evidence="3">3.2.1.52</ecNumber>
    </recommendedName>
</protein>
<dbReference type="InterPro" id="IPR050226">
    <property type="entry name" value="NagZ_Beta-hexosaminidase"/>
</dbReference>
<evidence type="ECO:0000256" key="5">
    <source>
        <dbReference type="ARBA" id="ARBA00023295"/>
    </source>
</evidence>
<evidence type="ECO:0000256" key="1">
    <source>
        <dbReference type="ARBA" id="ARBA00001231"/>
    </source>
</evidence>
<gene>
    <name evidence="7" type="ORF">MRSR164_22030</name>
</gene>
<reference evidence="7 8" key="1">
    <citation type="journal article" date="2012" name="Genet. Mol. Biol.">
        <title>Analysis of 16S rRNA and mxaF genes revealing insights into Methylobacterium niche-specific plant association.</title>
        <authorList>
            <person name="Dourado M.N."/>
            <person name="Andreote F.D."/>
            <person name="Dini-Andreote F."/>
            <person name="Conti R."/>
            <person name="Araujo J.M."/>
            <person name="Araujo W.L."/>
        </authorList>
    </citation>
    <scope>NUCLEOTIDE SEQUENCE [LARGE SCALE GENOMIC DNA]</scope>
    <source>
        <strain evidence="7 8">SR1.6/4</strain>
    </source>
</reference>
<name>A0ABU7TFC5_9HYPH</name>
<dbReference type="InterPro" id="IPR036962">
    <property type="entry name" value="Glyco_hydro_3_N_sf"/>
</dbReference>
<dbReference type="EC" id="3.2.1.52" evidence="3"/>
<dbReference type="InterPro" id="IPR001764">
    <property type="entry name" value="Glyco_hydro_3_N"/>
</dbReference>
<dbReference type="SUPFAM" id="SSF51445">
    <property type="entry name" value="(Trans)glycosidases"/>
    <property type="match status" value="1"/>
</dbReference>
<evidence type="ECO:0000256" key="3">
    <source>
        <dbReference type="ARBA" id="ARBA00012663"/>
    </source>
</evidence>